<protein>
    <submittedName>
        <fullName evidence="2">Uncharacterized protein</fullName>
    </submittedName>
</protein>
<evidence type="ECO:0000256" key="1">
    <source>
        <dbReference type="SAM" id="MobiDB-lite"/>
    </source>
</evidence>
<proteinExistence type="predicted"/>
<sequence>MNQTSPKIFEHFEVPLNDETNRHASKRGSTFNDTTLKQMGYKYERGQWIPKKDMGGPSNIQQEEENEIEGVVGETSAAAQEGPSQEPRSSYVHDDAFNLLHGRLDSFQARISSRYDSFQDHVSTWKRTKGKSLSCG</sequence>
<feature type="region of interest" description="Disordered" evidence="1">
    <location>
        <begin position="1"/>
        <end position="33"/>
    </location>
</feature>
<evidence type="ECO:0000313" key="2">
    <source>
        <dbReference type="EMBL" id="EXB87078.1"/>
    </source>
</evidence>
<gene>
    <name evidence="2" type="ORF">L484_010057</name>
</gene>
<dbReference type="EMBL" id="KE344931">
    <property type="protein sequence ID" value="EXB87078.1"/>
    <property type="molecule type" value="Genomic_DNA"/>
</dbReference>
<feature type="region of interest" description="Disordered" evidence="1">
    <location>
        <begin position="116"/>
        <end position="136"/>
    </location>
</feature>
<organism evidence="2 3">
    <name type="scientific">Morus notabilis</name>
    <dbReference type="NCBI Taxonomy" id="981085"/>
    <lineage>
        <taxon>Eukaryota</taxon>
        <taxon>Viridiplantae</taxon>
        <taxon>Streptophyta</taxon>
        <taxon>Embryophyta</taxon>
        <taxon>Tracheophyta</taxon>
        <taxon>Spermatophyta</taxon>
        <taxon>Magnoliopsida</taxon>
        <taxon>eudicotyledons</taxon>
        <taxon>Gunneridae</taxon>
        <taxon>Pentapetalae</taxon>
        <taxon>rosids</taxon>
        <taxon>fabids</taxon>
        <taxon>Rosales</taxon>
        <taxon>Moraceae</taxon>
        <taxon>Moreae</taxon>
        <taxon>Morus</taxon>
    </lineage>
</organism>
<reference evidence="3" key="1">
    <citation type="submission" date="2013-01" db="EMBL/GenBank/DDBJ databases">
        <title>Draft Genome Sequence of a Mulberry Tree, Morus notabilis C.K. Schneid.</title>
        <authorList>
            <person name="He N."/>
            <person name="Zhao S."/>
        </authorList>
    </citation>
    <scope>NUCLEOTIDE SEQUENCE</scope>
</reference>
<keyword evidence="3" id="KW-1185">Reference proteome</keyword>
<name>W9RQ30_9ROSA</name>
<dbReference type="AlphaFoldDB" id="W9RQ30"/>
<accession>W9RQ30</accession>
<dbReference type="Proteomes" id="UP000030645">
    <property type="component" value="Unassembled WGS sequence"/>
</dbReference>
<evidence type="ECO:0000313" key="3">
    <source>
        <dbReference type="Proteomes" id="UP000030645"/>
    </source>
</evidence>
<feature type="region of interest" description="Disordered" evidence="1">
    <location>
        <begin position="47"/>
        <end position="93"/>
    </location>
</feature>